<evidence type="ECO:0000313" key="2">
    <source>
        <dbReference type="Proteomes" id="UP001152798"/>
    </source>
</evidence>
<reference evidence="1" key="1">
    <citation type="submission" date="2022-01" db="EMBL/GenBank/DDBJ databases">
        <authorList>
            <person name="King R."/>
        </authorList>
    </citation>
    <scope>NUCLEOTIDE SEQUENCE</scope>
</reference>
<dbReference type="Proteomes" id="UP001152798">
    <property type="component" value="Chromosome 6"/>
</dbReference>
<gene>
    <name evidence="1" type="ORF">NEZAVI_LOCUS13616</name>
</gene>
<dbReference type="EMBL" id="OV725082">
    <property type="protein sequence ID" value="CAH1405390.1"/>
    <property type="molecule type" value="Genomic_DNA"/>
</dbReference>
<sequence>MNMQTPEVLGQYVGEDRPLRLGGIRSDPNVVALLWRGQHDVLLSTGLRVRRDRRYGLTNSFTNILQK</sequence>
<dbReference type="AlphaFoldDB" id="A0A9P0HMD5"/>
<accession>A0A9P0HMD5</accession>
<organism evidence="1 2">
    <name type="scientific">Nezara viridula</name>
    <name type="common">Southern green stink bug</name>
    <name type="synonym">Cimex viridulus</name>
    <dbReference type="NCBI Taxonomy" id="85310"/>
    <lineage>
        <taxon>Eukaryota</taxon>
        <taxon>Metazoa</taxon>
        <taxon>Ecdysozoa</taxon>
        <taxon>Arthropoda</taxon>
        <taxon>Hexapoda</taxon>
        <taxon>Insecta</taxon>
        <taxon>Pterygota</taxon>
        <taxon>Neoptera</taxon>
        <taxon>Paraneoptera</taxon>
        <taxon>Hemiptera</taxon>
        <taxon>Heteroptera</taxon>
        <taxon>Panheteroptera</taxon>
        <taxon>Pentatomomorpha</taxon>
        <taxon>Pentatomoidea</taxon>
        <taxon>Pentatomidae</taxon>
        <taxon>Pentatominae</taxon>
        <taxon>Nezara</taxon>
    </lineage>
</organism>
<keyword evidence="2" id="KW-1185">Reference proteome</keyword>
<proteinExistence type="predicted"/>
<name>A0A9P0HMD5_NEZVI</name>
<protein>
    <submittedName>
        <fullName evidence="1">Uncharacterized protein</fullName>
    </submittedName>
</protein>
<evidence type="ECO:0000313" key="1">
    <source>
        <dbReference type="EMBL" id="CAH1405390.1"/>
    </source>
</evidence>